<keyword evidence="5" id="KW-1185">Reference proteome</keyword>
<evidence type="ECO:0000259" key="3">
    <source>
        <dbReference type="PROSITE" id="PS50983"/>
    </source>
</evidence>
<evidence type="ECO:0000313" key="4">
    <source>
        <dbReference type="EMBL" id="MBM9459098.1"/>
    </source>
</evidence>
<comment type="similarity">
    <text evidence="1">Belongs to the bacterial solute-binding protein 8 family.</text>
</comment>
<dbReference type="PROSITE" id="PS50983">
    <property type="entry name" value="FE_B12_PBP"/>
    <property type="match status" value="1"/>
</dbReference>
<protein>
    <submittedName>
        <fullName evidence="4">F420-0 ABC transporter substrate-binding protein</fullName>
    </submittedName>
</protein>
<dbReference type="Pfam" id="PF01497">
    <property type="entry name" value="Peripla_BP_2"/>
    <property type="match status" value="1"/>
</dbReference>
<evidence type="ECO:0000256" key="1">
    <source>
        <dbReference type="ARBA" id="ARBA00008814"/>
    </source>
</evidence>
<dbReference type="InterPro" id="IPR022287">
    <property type="entry name" value="ABC_trnsptr_F420-0_sub-bd_pred"/>
</dbReference>
<comment type="caution">
    <text evidence="4">The sequence shown here is derived from an EMBL/GenBank/DDBJ whole genome shotgun (WGS) entry which is preliminary data.</text>
</comment>
<feature type="signal peptide" evidence="2">
    <location>
        <begin position="1"/>
        <end position="24"/>
    </location>
</feature>
<reference evidence="4" key="1">
    <citation type="submission" date="2021-01" db="EMBL/GenBank/DDBJ databases">
        <title>Novel species in genus Nocardioides.</title>
        <authorList>
            <person name="Zhang G."/>
        </authorList>
    </citation>
    <scope>NUCLEOTIDE SEQUENCE</scope>
    <source>
        <strain evidence="4">Zg-536</strain>
    </source>
</reference>
<dbReference type="Proteomes" id="UP000663791">
    <property type="component" value="Unassembled WGS sequence"/>
</dbReference>
<dbReference type="PROSITE" id="PS51257">
    <property type="entry name" value="PROKAR_LIPOPROTEIN"/>
    <property type="match status" value="1"/>
</dbReference>
<feature type="chain" id="PRO_5038745248" evidence="2">
    <location>
        <begin position="25"/>
        <end position="331"/>
    </location>
</feature>
<dbReference type="PANTHER" id="PTHR30535:SF7">
    <property type="entry name" value="IRON(III) DICITRATE-BINDING PROTEIN"/>
    <property type="match status" value="1"/>
</dbReference>
<dbReference type="AlphaFoldDB" id="A0A938Y6G1"/>
<name>A0A938Y6G1_9ACTN</name>
<feature type="domain" description="Fe/B12 periplasmic-binding" evidence="3">
    <location>
        <begin position="59"/>
        <end position="331"/>
    </location>
</feature>
<keyword evidence="2" id="KW-0732">Signal</keyword>
<dbReference type="RefSeq" id="WP_205290388.1">
    <property type="nucleotide sequence ID" value="NZ_CP074406.1"/>
</dbReference>
<proteinExistence type="inferred from homology"/>
<dbReference type="InterPro" id="IPR002491">
    <property type="entry name" value="ABC_transptr_periplasmic_BD"/>
</dbReference>
<dbReference type="NCBIfam" id="TIGR03868">
    <property type="entry name" value="F420-O_ABCperi"/>
    <property type="match status" value="1"/>
</dbReference>
<organism evidence="4 5">
    <name type="scientific">Nocardioides faecalis</name>
    <dbReference type="NCBI Taxonomy" id="2803858"/>
    <lineage>
        <taxon>Bacteria</taxon>
        <taxon>Bacillati</taxon>
        <taxon>Actinomycetota</taxon>
        <taxon>Actinomycetes</taxon>
        <taxon>Propionibacteriales</taxon>
        <taxon>Nocardioidaceae</taxon>
        <taxon>Nocardioides</taxon>
    </lineage>
</organism>
<dbReference type="InterPro" id="IPR050902">
    <property type="entry name" value="ABC_Transporter_SBP"/>
</dbReference>
<sequence length="331" mass="34550">MRLAPLASLAASGLLVLTVTTACGSDAAVDETEGSAAAGYPVSVDNCGTGVTLAKPPQRIVTIKSTSTDLVLALGLADKIVGTAFADGPVAEEWAEDAADLPVLAEQAPSQEVVLETEPDLVLAGWESNFAADTAGERDMLAKLGVATYVAPSACQEPGYQPAKMTFDLLFEHFTEAGRVLGVPEAAEKLVAQQRAALDKVGKALPGTTALWWSSGEDTPFVGGTIGAPQMVLDALGLENVVREKATWTSYGWEAIVDADPDVIVLVDAAWNSAKDKIASLEANPATAELTAVRKSRYLVVPFPAAEAGVRSVSAALELADQLERYDLLVR</sequence>
<dbReference type="Gene3D" id="3.40.50.1980">
    <property type="entry name" value="Nitrogenase molybdenum iron protein domain"/>
    <property type="match status" value="2"/>
</dbReference>
<accession>A0A938Y6G1</accession>
<evidence type="ECO:0000256" key="2">
    <source>
        <dbReference type="SAM" id="SignalP"/>
    </source>
</evidence>
<dbReference type="SUPFAM" id="SSF53807">
    <property type="entry name" value="Helical backbone' metal receptor"/>
    <property type="match status" value="1"/>
</dbReference>
<evidence type="ECO:0000313" key="5">
    <source>
        <dbReference type="Proteomes" id="UP000663791"/>
    </source>
</evidence>
<gene>
    <name evidence="4" type="ORF">JK386_04230</name>
</gene>
<dbReference type="EMBL" id="JAERTX010000003">
    <property type="protein sequence ID" value="MBM9459098.1"/>
    <property type="molecule type" value="Genomic_DNA"/>
</dbReference>
<dbReference type="PANTHER" id="PTHR30535">
    <property type="entry name" value="VITAMIN B12-BINDING PROTEIN"/>
    <property type="match status" value="1"/>
</dbReference>